<dbReference type="EMBL" id="FNPZ01000003">
    <property type="protein sequence ID" value="SDZ27169.1"/>
    <property type="molecule type" value="Genomic_DNA"/>
</dbReference>
<dbReference type="Proteomes" id="UP000198891">
    <property type="component" value="Unassembled WGS sequence"/>
</dbReference>
<dbReference type="PANTHER" id="PTHR34216:SF11">
    <property type="entry name" value="CHITOOLIGOSACCHARIDE DEACETYLASE"/>
    <property type="match status" value="1"/>
</dbReference>
<dbReference type="PANTHER" id="PTHR34216">
    <property type="match status" value="1"/>
</dbReference>
<dbReference type="GO" id="GO:0016810">
    <property type="term" value="F:hydrolase activity, acting on carbon-nitrogen (but not peptide) bonds"/>
    <property type="evidence" value="ECO:0007669"/>
    <property type="project" value="InterPro"/>
</dbReference>
<keyword evidence="6" id="KW-1185">Reference proteome</keyword>
<feature type="compositionally biased region" description="Pro residues" evidence="2">
    <location>
        <begin position="494"/>
        <end position="530"/>
    </location>
</feature>
<dbReference type="InterPro" id="IPR051398">
    <property type="entry name" value="Polysacch_Deacetylase"/>
</dbReference>
<dbReference type="GO" id="GO:0005975">
    <property type="term" value="P:carbohydrate metabolic process"/>
    <property type="evidence" value="ECO:0007669"/>
    <property type="project" value="InterPro"/>
</dbReference>
<proteinExistence type="predicted"/>
<evidence type="ECO:0000313" key="6">
    <source>
        <dbReference type="Proteomes" id="UP000198891"/>
    </source>
</evidence>
<feature type="chain" id="PRO_5039540021" evidence="3">
    <location>
        <begin position="39"/>
        <end position="540"/>
    </location>
</feature>
<dbReference type="AlphaFoldDB" id="A0A1H3RQK2"/>
<evidence type="ECO:0000256" key="2">
    <source>
        <dbReference type="SAM" id="MobiDB-lite"/>
    </source>
</evidence>
<protein>
    <submittedName>
        <fullName evidence="5">Polysaccharide deacetylase</fullName>
    </submittedName>
</protein>
<dbReference type="Gene3D" id="3.20.20.370">
    <property type="entry name" value="Glycoside hydrolase/deacetylase"/>
    <property type="match status" value="1"/>
</dbReference>
<dbReference type="Gene3D" id="2.60.120.260">
    <property type="entry name" value="Galactose-binding domain-like"/>
    <property type="match status" value="1"/>
</dbReference>
<reference evidence="5 6" key="1">
    <citation type="submission" date="2016-10" db="EMBL/GenBank/DDBJ databases">
        <authorList>
            <person name="de Groot N.N."/>
        </authorList>
    </citation>
    <scope>NUCLEOTIDE SEQUENCE [LARGE SCALE GENOMIC DNA]</scope>
    <source>
        <strain evidence="5 6">CGMCC 4.3491</strain>
    </source>
</reference>
<dbReference type="SUPFAM" id="SSF88713">
    <property type="entry name" value="Glycoside hydrolase/deacetylase"/>
    <property type="match status" value="1"/>
</dbReference>
<evidence type="ECO:0000256" key="3">
    <source>
        <dbReference type="SAM" id="SignalP"/>
    </source>
</evidence>
<sequence length="540" mass="55913">MQRGTTEPTKARWRPFATLLAVSALVAAVALPSAAAAAATPSITLPLVKPQTVISLTFDDGNANQLAAASAMNTLKMKGTFYIVSGFVGAAGYFTRANLDSLKAAGHEIGGHTVNHPDLAVLPADEVARQICNDRSTLMSWGYTVKSFAYPFASSIPANETAAKNCGYNSARMLGDLQSRFGCTGCGYTEKIPPANPYYLKALDQVDNTWTLADLKASVTNAEKTGGWVPFTFHNICASGCDLNVTPTVFTQFVQWLAPRALTNNTVVKTVDQVIGGTLKPAKAGPVVPAAGPGVNAVVNPSMETMGSFGLPSCWMTGGYGNNTPTITWTSPARTGTVAGYVSVANYVDGDAKLLPTFDLGACSPTVVPGHTYSMRAFYHSTTVTQFAIYLRTTSGIWQYWTSSPWFASSLTFTEAVFTTPAVPTGFTGISFGLNVFSNGTLVTDDYALYDSVGAPTPSIAPAPAPTAAPKVEGPVEVHMNPAPDPAATATPPAETPPATTAPPASPAPGTPPATTPASPAPSSPAPTTPPSTGASGGSR</sequence>
<dbReference type="InterPro" id="IPR011330">
    <property type="entry name" value="Glyco_hydro/deAcase_b/a-brl"/>
</dbReference>
<dbReference type="CDD" id="cd10967">
    <property type="entry name" value="CE4_GLA_like_6s"/>
    <property type="match status" value="1"/>
</dbReference>
<dbReference type="STRING" id="381665.SAMN05216554_2945"/>
<keyword evidence="1 3" id="KW-0732">Signal</keyword>
<feature type="region of interest" description="Disordered" evidence="2">
    <location>
        <begin position="461"/>
        <end position="540"/>
    </location>
</feature>
<evidence type="ECO:0000259" key="4">
    <source>
        <dbReference type="Pfam" id="PF01522"/>
    </source>
</evidence>
<name>A0A1H3RQK2_9MICO</name>
<dbReference type="Pfam" id="PF01522">
    <property type="entry name" value="Polysacc_deac_1"/>
    <property type="match status" value="1"/>
</dbReference>
<organism evidence="5 6">
    <name type="scientific">Herbiconiux ginsengi</name>
    <dbReference type="NCBI Taxonomy" id="381665"/>
    <lineage>
        <taxon>Bacteria</taxon>
        <taxon>Bacillati</taxon>
        <taxon>Actinomycetota</taxon>
        <taxon>Actinomycetes</taxon>
        <taxon>Micrococcales</taxon>
        <taxon>Microbacteriaceae</taxon>
        <taxon>Herbiconiux</taxon>
    </lineage>
</organism>
<feature type="signal peptide" evidence="3">
    <location>
        <begin position="1"/>
        <end position="38"/>
    </location>
</feature>
<dbReference type="InterPro" id="IPR002509">
    <property type="entry name" value="NODB_dom"/>
</dbReference>
<evidence type="ECO:0000256" key="1">
    <source>
        <dbReference type="ARBA" id="ARBA00022729"/>
    </source>
</evidence>
<gene>
    <name evidence="5" type="ORF">SAMN05216554_2945</name>
</gene>
<evidence type="ECO:0000313" key="5">
    <source>
        <dbReference type="EMBL" id="SDZ27169.1"/>
    </source>
</evidence>
<feature type="domain" description="NodB homology" evidence="4">
    <location>
        <begin position="50"/>
        <end position="169"/>
    </location>
</feature>
<accession>A0A1H3RQK2</accession>
<dbReference type="RefSeq" id="WP_175494276.1">
    <property type="nucleotide sequence ID" value="NZ_FNPZ01000003.1"/>
</dbReference>